<comment type="similarity">
    <text evidence="3">Belongs to the peptidase M50B family.</text>
</comment>
<reference evidence="16" key="1">
    <citation type="submission" date="2017-02" db="EMBL/GenBank/DDBJ databases">
        <title>Delineation of Paenibacillus larvae strains originating from foulbrood outbreaks.</title>
        <authorList>
            <person name="Beims H."/>
            <person name="Bunk B."/>
            <person name="Sproeer C."/>
            <person name="Mohr K.I."/>
            <person name="Pradella S."/>
            <person name="Guenther G."/>
            <person name="Rohde M."/>
            <person name="von der Ohe W."/>
            <person name="Steinert M."/>
        </authorList>
    </citation>
    <scope>NUCLEOTIDE SEQUENCE [LARGE SCALE GENOMIC DNA]</scope>
    <source>
        <strain evidence="16">Eric_III</strain>
    </source>
</reference>
<feature type="transmembrane region" description="Helical" evidence="12">
    <location>
        <begin position="70"/>
        <end position="87"/>
    </location>
</feature>
<name>A0A2L1U9V0_9BACL</name>
<dbReference type="PANTHER" id="PTHR39188:SF3">
    <property type="entry name" value="STAGE IV SPORULATION PROTEIN FB"/>
    <property type="match status" value="1"/>
</dbReference>
<dbReference type="STRING" id="147375.BXP28_20420"/>
<accession>A0A8B6WXX6</accession>
<dbReference type="GO" id="GO:0046872">
    <property type="term" value="F:metal ion binding"/>
    <property type="evidence" value="ECO:0007669"/>
    <property type="project" value="UniProtKB-KW"/>
</dbReference>
<feature type="transmembrane region" description="Helical" evidence="12">
    <location>
        <begin position="160"/>
        <end position="193"/>
    </location>
</feature>
<dbReference type="GeneID" id="64217568"/>
<protein>
    <submittedName>
        <fullName evidence="14">Peptidase M50</fullName>
    </submittedName>
</protein>
<keyword evidence="7" id="KW-0378">Hydrolase</keyword>
<evidence type="ECO:0000256" key="9">
    <source>
        <dbReference type="ARBA" id="ARBA00022989"/>
    </source>
</evidence>
<evidence type="ECO:0000256" key="11">
    <source>
        <dbReference type="ARBA" id="ARBA00023136"/>
    </source>
</evidence>
<evidence type="ECO:0000313" key="15">
    <source>
        <dbReference type="EMBL" id="QHZ49882.1"/>
    </source>
</evidence>
<dbReference type="Proteomes" id="UP000239833">
    <property type="component" value="Chromosome"/>
</dbReference>
<evidence type="ECO:0000256" key="12">
    <source>
        <dbReference type="SAM" id="Phobius"/>
    </source>
</evidence>
<dbReference type="CDD" id="cd06160">
    <property type="entry name" value="S2P-M50_like_2"/>
    <property type="match status" value="1"/>
</dbReference>
<keyword evidence="10" id="KW-0482">Metalloprotease</keyword>
<keyword evidence="5 12" id="KW-0812">Transmembrane</keyword>
<comment type="cofactor">
    <cofactor evidence="1">
        <name>Zn(2+)</name>
        <dbReference type="ChEBI" id="CHEBI:29105"/>
    </cofactor>
</comment>
<dbReference type="GO" id="GO:0016020">
    <property type="term" value="C:membrane"/>
    <property type="evidence" value="ECO:0007669"/>
    <property type="project" value="UniProtKB-SubCell"/>
</dbReference>
<evidence type="ECO:0000256" key="5">
    <source>
        <dbReference type="ARBA" id="ARBA00022692"/>
    </source>
</evidence>
<keyword evidence="8" id="KW-0862">Zinc</keyword>
<evidence type="ECO:0000256" key="3">
    <source>
        <dbReference type="ARBA" id="ARBA00007931"/>
    </source>
</evidence>
<dbReference type="AlphaFoldDB" id="A0A2L1U9V0"/>
<accession>A0A2L1U9V0</accession>
<evidence type="ECO:0000313" key="14">
    <source>
        <dbReference type="EMBL" id="AVF24951.1"/>
    </source>
</evidence>
<dbReference type="GO" id="GO:0006508">
    <property type="term" value="P:proteolysis"/>
    <property type="evidence" value="ECO:0007669"/>
    <property type="project" value="UniProtKB-KW"/>
</dbReference>
<keyword evidence="11 12" id="KW-0472">Membrane</keyword>
<keyword evidence="6" id="KW-0479">Metal-binding</keyword>
<evidence type="ECO:0000313" key="17">
    <source>
        <dbReference type="Proteomes" id="UP000464330"/>
    </source>
</evidence>
<evidence type="ECO:0000256" key="1">
    <source>
        <dbReference type="ARBA" id="ARBA00001947"/>
    </source>
</evidence>
<feature type="domain" description="Peptidase M50" evidence="13">
    <location>
        <begin position="46"/>
        <end position="123"/>
    </location>
</feature>
<feature type="transmembrane region" description="Helical" evidence="12">
    <location>
        <begin position="21"/>
        <end position="38"/>
    </location>
</feature>
<gene>
    <name evidence="14" type="ORF">ERICIII_00739</name>
    <name evidence="15" type="ORF">ERICV_00701</name>
</gene>
<dbReference type="EMBL" id="CP019655">
    <property type="protein sequence ID" value="AVF24951.1"/>
    <property type="molecule type" value="Genomic_DNA"/>
</dbReference>
<dbReference type="Pfam" id="PF02163">
    <property type="entry name" value="Peptidase_M50"/>
    <property type="match status" value="1"/>
</dbReference>
<feature type="transmembrane region" description="Helical" evidence="12">
    <location>
        <begin position="129"/>
        <end position="148"/>
    </location>
</feature>
<organism evidence="14 16">
    <name type="scientific">Paenibacillus larvae subsp. larvae</name>
    <dbReference type="NCBI Taxonomy" id="147375"/>
    <lineage>
        <taxon>Bacteria</taxon>
        <taxon>Bacillati</taxon>
        <taxon>Bacillota</taxon>
        <taxon>Bacilli</taxon>
        <taxon>Bacillales</taxon>
        <taxon>Paenibacillaceae</taxon>
        <taxon>Paenibacillus</taxon>
    </lineage>
</organism>
<dbReference type="GO" id="GO:0008237">
    <property type="term" value="F:metallopeptidase activity"/>
    <property type="evidence" value="ECO:0007669"/>
    <property type="project" value="UniProtKB-KW"/>
</dbReference>
<dbReference type="Proteomes" id="UP000464330">
    <property type="component" value="Chromosome"/>
</dbReference>
<evidence type="ECO:0000256" key="7">
    <source>
        <dbReference type="ARBA" id="ARBA00022801"/>
    </source>
</evidence>
<keyword evidence="9 12" id="KW-1133">Transmembrane helix</keyword>
<reference evidence="14 17" key="2">
    <citation type="journal article" date="2020" name="Int. J. Med. Microbiol.">
        <title>Discovery of Paenibacillus larvae ERIC V: Phenotypic and genomic comparison to genotypes ERIC I-IV reveal different inventories of virulence factors which correlate with epidemiological prevalences of American Foulbrood.</title>
        <authorList>
            <person name="Beims H."/>
            <person name="Bunk B."/>
            <person name="Erler S."/>
            <person name="Mohr K.I."/>
            <person name="Sproer C."/>
            <person name="Pradella S."/>
            <person name="Gunther G."/>
            <person name="Rohde M."/>
            <person name="von der Ohe W."/>
            <person name="Steinert M."/>
        </authorList>
    </citation>
    <scope>NUCLEOTIDE SEQUENCE</scope>
    <source>
        <strain evidence="14">Eric_III</strain>
        <strain evidence="15">Eric_V</strain>
    </source>
</reference>
<feature type="transmembrane region" description="Helical" evidence="12">
    <location>
        <begin position="99"/>
        <end position="122"/>
    </location>
</feature>
<dbReference type="RefSeq" id="WP_023483754.1">
    <property type="nucleotide sequence ID" value="NZ_CP019651.1"/>
</dbReference>
<evidence type="ECO:0000256" key="8">
    <source>
        <dbReference type="ARBA" id="ARBA00022833"/>
    </source>
</evidence>
<evidence type="ECO:0000256" key="10">
    <source>
        <dbReference type="ARBA" id="ARBA00023049"/>
    </source>
</evidence>
<evidence type="ECO:0000256" key="6">
    <source>
        <dbReference type="ARBA" id="ARBA00022723"/>
    </source>
</evidence>
<dbReference type="PANTHER" id="PTHR39188">
    <property type="entry name" value="MEMBRANE-ASSOCIATED ZINC METALLOPROTEASE M50B"/>
    <property type="match status" value="1"/>
</dbReference>
<comment type="subcellular location">
    <subcellularLocation>
        <location evidence="2">Membrane</location>
        <topology evidence="2">Multi-pass membrane protein</topology>
    </subcellularLocation>
</comment>
<dbReference type="EMBL" id="CP019717">
    <property type="protein sequence ID" value="QHZ49882.1"/>
    <property type="molecule type" value="Genomic_DNA"/>
</dbReference>
<feature type="transmembrane region" description="Helical" evidence="12">
    <location>
        <begin position="44"/>
        <end position="63"/>
    </location>
</feature>
<dbReference type="InterPro" id="IPR008915">
    <property type="entry name" value="Peptidase_M50"/>
</dbReference>
<evidence type="ECO:0000256" key="2">
    <source>
        <dbReference type="ARBA" id="ARBA00004141"/>
    </source>
</evidence>
<sequence length="348" mass="39402">MNRSTKDRGDGEKENQKGRNFSVTALTIITMMITVGAYALNSPIWFAVGLVVMIFIHEMGHVLAAKQKGLPVSAPVFIPFVGALITMKRHPTDASTEAYIALGGPLLGTVGAMAAFGLGVYYQWPDLLNVAYTGFFLNLINLLPIHPLDGGRISVAVTRWLWLVGLIGGLGVILYFRSMIFFLIWALFAYNLYNQYVRGKNKERRVSVRTEFEMPAQHLVDSGYLIPGEDHQTRLPFTTYCRLDDPDKKQSVDLEWGIVGFRGQLILPEQAEIHEIRVEKVERRQKADGLYLNLHCVFELIPYVREDYYEVSPSTRWKFGIIYFGLAVFLFGMMRMVNRVAQTMAMGM</sequence>
<evidence type="ECO:0000259" key="13">
    <source>
        <dbReference type="Pfam" id="PF02163"/>
    </source>
</evidence>
<proteinExistence type="inferred from homology"/>
<evidence type="ECO:0000313" key="16">
    <source>
        <dbReference type="Proteomes" id="UP000239833"/>
    </source>
</evidence>
<accession>A0A6C0QME0</accession>
<evidence type="ECO:0000256" key="4">
    <source>
        <dbReference type="ARBA" id="ARBA00022670"/>
    </source>
</evidence>
<keyword evidence="4" id="KW-0645">Protease</keyword>
<feature type="transmembrane region" description="Helical" evidence="12">
    <location>
        <begin position="317"/>
        <end position="338"/>
    </location>
</feature>